<dbReference type="Gene3D" id="1.10.150.720">
    <property type="entry name" value="Haloacid dehalogenase-like hydrolase"/>
    <property type="match status" value="1"/>
</dbReference>
<dbReference type="PANTHER" id="PTHR46191:SF2">
    <property type="entry name" value="HALOACID DEHALOGENASE-LIKE HYDROLASE DOMAIN-CONTAINING PROTEIN 3"/>
    <property type="match status" value="1"/>
</dbReference>
<dbReference type="STRING" id="264951.A0A443HWK1"/>
<dbReference type="GO" id="GO:0016787">
    <property type="term" value="F:hydrolase activity"/>
    <property type="evidence" value="ECO:0007669"/>
    <property type="project" value="UniProtKB-KW"/>
</dbReference>
<dbReference type="EMBL" id="RCNU01000004">
    <property type="protein sequence ID" value="RWQ96222.1"/>
    <property type="molecule type" value="Genomic_DNA"/>
</dbReference>
<reference evidence="1 2" key="1">
    <citation type="journal article" date="2018" name="Front. Microbiol.">
        <title>Genomic and genetic insights into a cosmopolitan fungus, Paecilomyces variotii (Eurotiales).</title>
        <authorList>
            <person name="Urquhart A.S."/>
            <person name="Mondo S.J."/>
            <person name="Makela M.R."/>
            <person name="Hane J.K."/>
            <person name="Wiebenga A."/>
            <person name="He G."/>
            <person name="Mihaltcheva S."/>
            <person name="Pangilinan J."/>
            <person name="Lipzen A."/>
            <person name="Barry K."/>
            <person name="de Vries R.P."/>
            <person name="Grigoriev I.V."/>
            <person name="Idnurm A."/>
        </authorList>
    </citation>
    <scope>NUCLEOTIDE SEQUENCE [LARGE SCALE GENOMIC DNA]</scope>
    <source>
        <strain evidence="1 2">CBS 101075</strain>
    </source>
</reference>
<dbReference type="SUPFAM" id="SSF56784">
    <property type="entry name" value="HAD-like"/>
    <property type="match status" value="1"/>
</dbReference>
<protein>
    <submittedName>
        <fullName evidence="1">Haloacid dehalogenase-like hydrolase</fullName>
    </submittedName>
</protein>
<keyword evidence="2" id="KW-1185">Reference proteome</keyword>
<dbReference type="OrthoDB" id="444127at2759"/>
<dbReference type="PANTHER" id="PTHR46191">
    <property type="match status" value="1"/>
</dbReference>
<sequence length="324" mass="35772">MTLTTSNGSRTLLLTFDAFSTVFHPRPAVPEQYASTAHSFGLSPSVVTPSKIKTAFKETYKAQSKRWPNYGRQEVLNGRYGGPRQWWGEVIKGSFTRVIRADGHSLGGVHNNEEEVQLPDGLVESLLDRFASKEGYALYPDVEPFFERLRALRNTSGNDKHGLFSRTVVGVISNSDDRVPAVLKSLGLKVGNVRADQGRSSMELPGFEEGVEGSSSDSSQYNDINMIITSYEAGEEKPHPLIFQVAKRQASSFLGVSAEATNTDDWTCVHVGDNYEQDYKGALNAGWKSFLLLRDNNEGPDDAAKISTLEELLPKLEAYAVDRD</sequence>
<dbReference type="InterPro" id="IPR023214">
    <property type="entry name" value="HAD_sf"/>
</dbReference>
<keyword evidence="1" id="KW-0378">Hydrolase</keyword>
<dbReference type="GO" id="GO:0005634">
    <property type="term" value="C:nucleus"/>
    <property type="evidence" value="ECO:0007669"/>
    <property type="project" value="TreeGrafter"/>
</dbReference>
<organism evidence="1 2">
    <name type="scientific">Byssochlamys spectabilis</name>
    <name type="common">Paecilomyces variotii</name>
    <dbReference type="NCBI Taxonomy" id="264951"/>
    <lineage>
        <taxon>Eukaryota</taxon>
        <taxon>Fungi</taxon>
        <taxon>Dikarya</taxon>
        <taxon>Ascomycota</taxon>
        <taxon>Pezizomycotina</taxon>
        <taxon>Eurotiomycetes</taxon>
        <taxon>Eurotiomycetidae</taxon>
        <taxon>Eurotiales</taxon>
        <taxon>Thermoascaceae</taxon>
        <taxon>Paecilomyces</taxon>
    </lineage>
</organism>
<dbReference type="Proteomes" id="UP000283841">
    <property type="component" value="Unassembled WGS sequence"/>
</dbReference>
<dbReference type="AlphaFoldDB" id="A0A443HWK1"/>
<proteinExistence type="predicted"/>
<dbReference type="Gene3D" id="3.40.50.1000">
    <property type="entry name" value="HAD superfamily/HAD-like"/>
    <property type="match status" value="1"/>
</dbReference>
<comment type="caution">
    <text evidence="1">The sequence shown here is derived from an EMBL/GenBank/DDBJ whole genome shotgun (WGS) entry which is preliminary data.</text>
</comment>
<evidence type="ECO:0000313" key="1">
    <source>
        <dbReference type="EMBL" id="RWQ96222.1"/>
    </source>
</evidence>
<dbReference type="VEuPathDB" id="FungiDB:C8Q69DRAFT_443962"/>
<name>A0A443HWK1_BYSSP</name>
<dbReference type="InterPro" id="IPR044924">
    <property type="entry name" value="HAD-SF_hydro_IA_REG-2-like_cap"/>
</dbReference>
<dbReference type="InterPro" id="IPR051828">
    <property type="entry name" value="HAD-like_hydrolase_domain"/>
</dbReference>
<accession>A0A443HWK1</accession>
<dbReference type="RefSeq" id="XP_028485867.1">
    <property type="nucleotide sequence ID" value="XM_028628963.1"/>
</dbReference>
<gene>
    <name evidence="1" type="ORF">C8Q69DRAFT_443962</name>
</gene>
<dbReference type="Pfam" id="PF13242">
    <property type="entry name" value="Hydrolase_like"/>
    <property type="match status" value="1"/>
</dbReference>
<dbReference type="GeneID" id="39598240"/>
<dbReference type="InterPro" id="IPR036412">
    <property type="entry name" value="HAD-like_sf"/>
</dbReference>
<evidence type="ECO:0000313" key="2">
    <source>
        <dbReference type="Proteomes" id="UP000283841"/>
    </source>
</evidence>